<evidence type="ECO:0000256" key="2">
    <source>
        <dbReference type="SAM" id="Phobius"/>
    </source>
</evidence>
<dbReference type="OrthoDB" id="3516300at2759"/>
<feature type="region of interest" description="Disordered" evidence="1">
    <location>
        <begin position="348"/>
        <end position="417"/>
    </location>
</feature>
<evidence type="ECO:0000313" key="3">
    <source>
        <dbReference type="EMBL" id="KAF5868813.1"/>
    </source>
</evidence>
<proteinExistence type="predicted"/>
<name>A0A8H6AK67_9HELO</name>
<protein>
    <submittedName>
        <fullName evidence="3">Uncharacterized protein</fullName>
    </submittedName>
</protein>
<dbReference type="EMBL" id="JABFCT010000020">
    <property type="protein sequence ID" value="KAF5868813.1"/>
    <property type="molecule type" value="Genomic_DNA"/>
</dbReference>
<sequence>MYIPEEPERSEVVIIQEMAQSAFRMMTTIIGQTPNLYPDTNIHTRSEKITSDRKSQDSAKTWILAIPVGVMIVIFLLLSCVIAIKKRLEQTRDHYTQRPLSRTPTTRSRKSRNDSRTLYPVYSHRPKPTGEMGAARAALGATISPVPSNSPVEEDYTAGSLRNQSYYRPTGQIGAARAALGARVEPEVGQARTNNDRPLRFQQSYVPTDIGIRVVSRPVEQLDSIYTLRPGESVADMMQRVDSEVHRAVSRYPIFANNLPSPPPAHVRRPSRSTGPITIDEEVSRQVASFPIFQQNSGAQHAMATGSNEEQYRESTTITTASANTGIYNEELRREVAALPVFQNTAGYRSMPTRRPDPVTPGVVTPPPAYSHAPSYRGYDSDEEAPENEGDDSVDEENRVNTPSTLPPAYIRGDYRH</sequence>
<dbReference type="AlphaFoldDB" id="A0A8H6AK67"/>
<keyword evidence="2" id="KW-1133">Transmembrane helix</keyword>
<gene>
    <name evidence="3" type="ORF">Bfra_012145</name>
</gene>
<evidence type="ECO:0000256" key="1">
    <source>
        <dbReference type="SAM" id="MobiDB-lite"/>
    </source>
</evidence>
<dbReference type="GeneID" id="59266157"/>
<feature type="region of interest" description="Disordered" evidence="1">
    <location>
        <begin position="95"/>
        <end position="131"/>
    </location>
</feature>
<dbReference type="Proteomes" id="UP000531561">
    <property type="component" value="Unassembled WGS sequence"/>
</dbReference>
<keyword evidence="4" id="KW-1185">Reference proteome</keyword>
<reference evidence="3 4" key="1">
    <citation type="journal article" date="2020" name="Phytopathology">
        <title>A high-quality genome resource of Botrytis fragariae, a new and rapidly spreading fungal pathogen causing strawberry gray mold in the U.S.A.</title>
        <authorList>
            <person name="Wu Y."/>
            <person name="Saski C.A."/>
            <person name="Schnabel G."/>
            <person name="Xiao S."/>
            <person name="Hu M."/>
        </authorList>
    </citation>
    <scope>NUCLEOTIDE SEQUENCE [LARGE SCALE GENOMIC DNA]</scope>
    <source>
        <strain evidence="3 4">BVB16</strain>
    </source>
</reference>
<feature type="transmembrane region" description="Helical" evidence="2">
    <location>
        <begin position="62"/>
        <end position="84"/>
    </location>
</feature>
<evidence type="ECO:0000313" key="4">
    <source>
        <dbReference type="Proteomes" id="UP000531561"/>
    </source>
</evidence>
<organism evidence="3 4">
    <name type="scientific">Botrytis fragariae</name>
    <dbReference type="NCBI Taxonomy" id="1964551"/>
    <lineage>
        <taxon>Eukaryota</taxon>
        <taxon>Fungi</taxon>
        <taxon>Dikarya</taxon>
        <taxon>Ascomycota</taxon>
        <taxon>Pezizomycotina</taxon>
        <taxon>Leotiomycetes</taxon>
        <taxon>Helotiales</taxon>
        <taxon>Sclerotiniaceae</taxon>
        <taxon>Botrytis</taxon>
    </lineage>
</organism>
<keyword evidence="2" id="KW-0472">Membrane</keyword>
<keyword evidence="2" id="KW-0812">Transmembrane</keyword>
<feature type="compositionally biased region" description="Acidic residues" evidence="1">
    <location>
        <begin position="381"/>
        <end position="395"/>
    </location>
</feature>
<comment type="caution">
    <text evidence="3">The sequence shown here is derived from an EMBL/GenBank/DDBJ whole genome shotgun (WGS) entry which is preliminary data.</text>
</comment>
<accession>A0A8H6AK67</accession>
<dbReference type="RefSeq" id="XP_037187762.1">
    <property type="nucleotide sequence ID" value="XM_037342465.1"/>
</dbReference>